<dbReference type="GO" id="GO:0009003">
    <property type="term" value="F:signal peptidase activity"/>
    <property type="evidence" value="ECO:0007669"/>
    <property type="project" value="UniProtKB-EC"/>
</dbReference>
<dbReference type="EMBL" id="SHLA01000001">
    <property type="protein sequence ID" value="RZU60855.1"/>
    <property type="molecule type" value="Genomic_DNA"/>
</dbReference>
<evidence type="ECO:0000256" key="1">
    <source>
        <dbReference type="NCBIfam" id="TIGR02228"/>
    </source>
</evidence>
<keyword evidence="5" id="KW-1185">Reference proteome</keyword>
<sequence>MVRRAAARPRASRAARFLGGALLNVAAAGGAVCIVLAVCAFVFDVSLLMFKTGSMEPTIPTGSVAVARAVPAADVQVGQIVTVDRPGQLPVTHRITSIETADAGSATRTFTMRGDANRDDDPYPYTVEEVRRVFFHVPHAANVVVWFGNPYVLGGLTLGASALVTWAFWPRGHRRDEPADARRGGRHRGAAVLALIVAAAGAQAAFPAPAAAAPEESTASGDVLRVSTRGDAAAMGDLRPGASVPWQVGVWADAEESGNVSARLSVRGDPRLALDVAVRFCTGRWTGYDDAGRSMDEATCTGRDLGAVDLGTVAVGDSAELFTRVPADEARWMLFDVRIAGGTGPQAQRAQGASTALRVTASGFGEDVGVEPPPGPSPTPSADPTSPADPPASPTAAPTPRPTSTPSPGPGDLPDTGARIGIAWLGGAALVLGSVLLEARRRARRNRGESDAG</sequence>
<evidence type="ECO:0000313" key="4">
    <source>
        <dbReference type="EMBL" id="RZU60855.1"/>
    </source>
</evidence>
<keyword evidence="3" id="KW-1133">Transmembrane helix</keyword>
<evidence type="ECO:0000256" key="2">
    <source>
        <dbReference type="SAM" id="MobiDB-lite"/>
    </source>
</evidence>
<feature type="transmembrane region" description="Helical" evidence="3">
    <location>
        <begin position="417"/>
        <end position="437"/>
    </location>
</feature>
<feature type="region of interest" description="Disordered" evidence="2">
    <location>
        <begin position="364"/>
        <end position="418"/>
    </location>
</feature>
<dbReference type="CDD" id="cd06530">
    <property type="entry name" value="S26_SPase_I"/>
    <property type="match status" value="1"/>
</dbReference>
<dbReference type="AlphaFoldDB" id="A0A4Q8ABB4"/>
<feature type="compositionally biased region" description="Pro residues" evidence="2">
    <location>
        <begin position="371"/>
        <end position="411"/>
    </location>
</feature>
<keyword evidence="3" id="KW-0472">Membrane</keyword>
<proteinExistence type="predicted"/>
<feature type="transmembrane region" description="Helical" evidence="3">
    <location>
        <begin position="190"/>
        <end position="208"/>
    </location>
</feature>
<name>A0A4Q8ABB4_9MICC</name>
<gene>
    <name evidence="4" type="ORF">EV380_0405</name>
</gene>
<dbReference type="InterPro" id="IPR019533">
    <property type="entry name" value="Peptidase_S26"/>
</dbReference>
<accession>A0A4Q8ABB4</accession>
<dbReference type="GO" id="GO:0016020">
    <property type="term" value="C:membrane"/>
    <property type="evidence" value="ECO:0007669"/>
    <property type="project" value="UniProtKB-UniRule"/>
</dbReference>
<feature type="transmembrane region" description="Helical" evidence="3">
    <location>
        <begin position="21"/>
        <end position="43"/>
    </location>
</feature>
<dbReference type="GO" id="GO:0006465">
    <property type="term" value="P:signal peptide processing"/>
    <property type="evidence" value="ECO:0007669"/>
    <property type="project" value="UniProtKB-UniRule"/>
</dbReference>
<dbReference type="NCBIfam" id="TIGR02228">
    <property type="entry name" value="sigpep_I_arch"/>
    <property type="match status" value="1"/>
</dbReference>
<protein>
    <recommendedName>
        <fullName evidence="1">Signal peptidase I</fullName>
        <ecNumber evidence="1">3.4.21.89</ecNumber>
    </recommendedName>
</protein>
<dbReference type="Proteomes" id="UP000292685">
    <property type="component" value="Unassembled WGS sequence"/>
</dbReference>
<dbReference type="GO" id="GO:0004252">
    <property type="term" value="F:serine-type endopeptidase activity"/>
    <property type="evidence" value="ECO:0007669"/>
    <property type="project" value="UniProtKB-UniRule"/>
</dbReference>
<evidence type="ECO:0000313" key="5">
    <source>
        <dbReference type="Proteomes" id="UP000292685"/>
    </source>
</evidence>
<evidence type="ECO:0000256" key="3">
    <source>
        <dbReference type="SAM" id="Phobius"/>
    </source>
</evidence>
<comment type="caution">
    <text evidence="4">The sequence shown here is derived from an EMBL/GenBank/DDBJ whole genome shotgun (WGS) entry which is preliminary data.</text>
</comment>
<reference evidence="4 5" key="1">
    <citation type="submission" date="2019-02" db="EMBL/GenBank/DDBJ databases">
        <title>Sequencing the genomes of 1000 actinobacteria strains.</title>
        <authorList>
            <person name="Klenk H.-P."/>
        </authorList>
    </citation>
    <scope>NUCLEOTIDE SEQUENCE [LARGE SCALE GENOMIC DNA]</scope>
    <source>
        <strain evidence="4 5">DSM 17364</strain>
    </source>
</reference>
<feature type="transmembrane region" description="Helical" evidence="3">
    <location>
        <begin position="151"/>
        <end position="169"/>
    </location>
</feature>
<organism evidence="4 5">
    <name type="scientific">Zhihengliuella halotolerans</name>
    <dbReference type="NCBI Taxonomy" id="370736"/>
    <lineage>
        <taxon>Bacteria</taxon>
        <taxon>Bacillati</taxon>
        <taxon>Actinomycetota</taxon>
        <taxon>Actinomycetes</taxon>
        <taxon>Micrococcales</taxon>
        <taxon>Micrococcaceae</taxon>
        <taxon>Zhihengliuella</taxon>
    </lineage>
</organism>
<keyword evidence="3" id="KW-0812">Transmembrane</keyword>
<dbReference type="EC" id="3.4.21.89" evidence="1"/>
<dbReference type="InterPro" id="IPR001733">
    <property type="entry name" value="Peptidase_S26B"/>
</dbReference>
<dbReference type="RefSeq" id="WP_242607468.1">
    <property type="nucleotide sequence ID" value="NZ_SHLA01000001.1"/>
</dbReference>